<name>A0A1J4KY77_9EUKA</name>
<evidence type="ECO:0000313" key="1">
    <source>
        <dbReference type="EMBL" id="OHT14660.1"/>
    </source>
</evidence>
<reference evidence="1" key="1">
    <citation type="submission" date="2016-10" db="EMBL/GenBank/DDBJ databases">
        <authorList>
            <person name="Benchimol M."/>
            <person name="Almeida L.G."/>
            <person name="Vasconcelos A.T."/>
            <person name="Perreira-Neves A."/>
            <person name="Rosa I.A."/>
            <person name="Tasca T."/>
            <person name="Bogo M.R."/>
            <person name="de Souza W."/>
        </authorList>
    </citation>
    <scope>NUCLEOTIDE SEQUENCE [LARGE SCALE GENOMIC DNA]</scope>
    <source>
        <strain evidence="1">K</strain>
    </source>
</reference>
<proteinExistence type="predicted"/>
<dbReference type="GeneID" id="94849248"/>
<dbReference type="EMBL" id="MLAK01000330">
    <property type="protein sequence ID" value="OHT14660.1"/>
    <property type="molecule type" value="Genomic_DNA"/>
</dbReference>
<organism evidence="1 2">
    <name type="scientific">Tritrichomonas foetus</name>
    <dbReference type="NCBI Taxonomy" id="1144522"/>
    <lineage>
        <taxon>Eukaryota</taxon>
        <taxon>Metamonada</taxon>
        <taxon>Parabasalia</taxon>
        <taxon>Tritrichomonadida</taxon>
        <taxon>Tritrichomonadidae</taxon>
        <taxon>Tritrichomonas</taxon>
    </lineage>
</organism>
<accession>A0A1J4KY77</accession>
<sequence length="80" mass="9442">MIPRMCSQMLMLRIDIASERNFVSKIVELHLFTCPKSFSLGFNMPWESTLNQADRQILYARSCDIFKIAISQTYCCNEWR</sequence>
<evidence type="ECO:0000313" key="2">
    <source>
        <dbReference type="Proteomes" id="UP000179807"/>
    </source>
</evidence>
<dbReference type="AlphaFoldDB" id="A0A1J4KY77"/>
<dbReference type="Proteomes" id="UP000179807">
    <property type="component" value="Unassembled WGS sequence"/>
</dbReference>
<gene>
    <name evidence="1" type="ORF">TRFO_42917</name>
</gene>
<comment type="caution">
    <text evidence="1">The sequence shown here is derived from an EMBL/GenBank/DDBJ whole genome shotgun (WGS) entry which is preliminary data.</text>
</comment>
<keyword evidence="2" id="KW-1185">Reference proteome</keyword>
<dbReference type="RefSeq" id="XP_068367796.1">
    <property type="nucleotide sequence ID" value="XM_068514544.1"/>
</dbReference>
<dbReference type="VEuPathDB" id="TrichDB:TRFO_42917"/>
<protein>
    <submittedName>
        <fullName evidence="1">Uncharacterized protein</fullName>
    </submittedName>
</protein>